<feature type="domain" description="Erythromycin biosynthesis protein CIII-like C-terminal" evidence="5">
    <location>
        <begin position="426"/>
        <end position="503"/>
    </location>
</feature>
<dbReference type="PANTHER" id="PTHR48050:SF13">
    <property type="entry name" value="STEROL 3-BETA-GLUCOSYLTRANSFERASE UGT80A2"/>
    <property type="match status" value="1"/>
</dbReference>
<reference evidence="7" key="1">
    <citation type="journal article" date="2017" name="Nat. Microbiol.">
        <title>Global analysis of biosynthetic gene clusters reveals vast potential of secondary metabolite production in Penicillium species.</title>
        <authorList>
            <person name="Nielsen J.C."/>
            <person name="Grijseels S."/>
            <person name="Prigent S."/>
            <person name="Ji B."/>
            <person name="Dainat J."/>
            <person name="Nielsen K.F."/>
            <person name="Frisvad J.C."/>
            <person name="Workman M."/>
            <person name="Nielsen J."/>
        </authorList>
    </citation>
    <scope>NUCLEOTIDE SEQUENCE [LARGE SCALE GENOMIC DNA]</scope>
    <source>
        <strain evidence="7">IBT 31811</strain>
    </source>
</reference>
<keyword evidence="3" id="KW-0443">Lipid metabolism</keyword>
<evidence type="ECO:0000256" key="3">
    <source>
        <dbReference type="ARBA" id="ARBA00023098"/>
    </source>
</evidence>
<comment type="caution">
    <text evidence="6">The sequence shown here is derived from an EMBL/GenBank/DDBJ whole genome shotgun (WGS) entry which is preliminary data.</text>
</comment>
<dbReference type="CDD" id="cd03784">
    <property type="entry name" value="GT1_Gtf-like"/>
    <property type="match status" value="1"/>
</dbReference>
<evidence type="ECO:0000256" key="2">
    <source>
        <dbReference type="ARBA" id="ARBA00022679"/>
    </source>
</evidence>
<dbReference type="Proteomes" id="UP000191672">
    <property type="component" value="Unassembled WGS sequence"/>
</dbReference>
<organism evidence="6 7">
    <name type="scientific">Penicillium antarcticum</name>
    <dbReference type="NCBI Taxonomy" id="416450"/>
    <lineage>
        <taxon>Eukaryota</taxon>
        <taxon>Fungi</taxon>
        <taxon>Dikarya</taxon>
        <taxon>Ascomycota</taxon>
        <taxon>Pezizomycotina</taxon>
        <taxon>Eurotiomycetes</taxon>
        <taxon>Eurotiomycetidae</taxon>
        <taxon>Eurotiales</taxon>
        <taxon>Aspergillaceae</taxon>
        <taxon>Penicillium</taxon>
    </lineage>
</organism>
<keyword evidence="2" id="KW-0808">Transferase</keyword>
<feature type="domain" description="Glycosyltransferase family 28 N-terminal" evidence="4">
    <location>
        <begin position="90"/>
        <end position="160"/>
    </location>
</feature>
<gene>
    <name evidence="6" type="ORF">PENANT_c002G04470</name>
</gene>
<keyword evidence="7" id="KW-1185">Reference proteome</keyword>
<dbReference type="GO" id="GO:0012505">
    <property type="term" value="C:endomembrane system"/>
    <property type="evidence" value="ECO:0007669"/>
    <property type="project" value="UniProtKB-SubCell"/>
</dbReference>
<proteinExistence type="predicted"/>
<dbReference type="AlphaFoldDB" id="A0A1V6QKT1"/>
<sequence>MVKIAQQIDIGIFAYALRSQDNDDCYRAVRRHALECLQGDGRLDINLSDTSLVRLLAPFRPSPPCPPRAELAERAAQRKEEDASPFRLNIVIQVVGSRGDIQPFIAVGKSLKQYGHRVRLATHLTFRNSVMENGLEFFDIGGHPAELMAFMVKNTGLLPEFKTIRSRAIHRHRRDMDDIIHGCWRSCSETGDGTQLHQIPDDSVHGIVGCRQRPFVADAIIANPPSFAHIHCAEKLGIPLTIMFTMPWSPTQAFPHPLANIRRYKTKPTVANAASYAIVDMIHWQGLGDIINRFRRKTLKLDILDAAQAQGIVHRLNIPHAYLWSPALLSKPEDWSDNIDVCGFTFLSSTTDYTPPDDLAAFLRAGPPPIYVGFGSIVVDNPQALSQIIRGAVQKTGQRAIISKGWSGLGADSVDIQEGNNFLLGNCPHDWLFQHVSCVVHHGGAGTTATGLKFGCPTVIIPFFGDQPFWGAMVARDGVGPSPIPYKDLTVDKLADAILEALSPSPKQKAHEISKIIQGESGVENAVSSFHRHLHYERMRCALCPSRPAVWWLKDSKLALSAFAATVLVEAGLLDLHGIKLRPRYRSEEYDTSRDPQNPLSAGSQALFGSMTKFMIDVGDTASEIFDLVSGRRCYAYFRGKRQREPGDRLQRHESTSVEERAGTPTVLRDDWDTEFIFGIYDGISGLITQPRSGLKKAGAKGLIGGVEKGAAGVMLKPLAG</sequence>
<evidence type="ECO:0000313" key="7">
    <source>
        <dbReference type="Proteomes" id="UP000191672"/>
    </source>
</evidence>
<comment type="subcellular location">
    <subcellularLocation>
        <location evidence="1">Endomembrane system</location>
        <topology evidence="1">Peripheral membrane protein</topology>
    </subcellularLocation>
</comment>
<dbReference type="InterPro" id="IPR002213">
    <property type="entry name" value="UDP_glucos_trans"/>
</dbReference>
<dbReference type="Pfam" id="PF03033">
    <property type="entry name" value="Glyco_transf_28"/>
    <property type="match status" value="1"/>
</dbReference>
<dbReference type="FunFam" id="3.40.50.2000:FF:000100">
    <property type="entry name" value="Glycosyltransferase family 1 protein"/>
    <property type="match status" value="1"/>
</dbReference>
<dbReference type="FunFam" id="3.40.50.2000:FF:000009">
    <property type="entry name" value="Sterol 3-beta-glucosyltransferase UGT80A2"/>
    <property type="match status" value="1"/>
</dbReference>
<protein>
    <submittedName>
        <fullName evidence="6">Uncharacterized protein</fullName>
    </submittedName>
</protein>
<dbReference type="GO" id="GO:0016906">
    <property type="term" value="F:sterol 3-beta-glucosyltransferase activity"/>
    <property type="evidence" value="ECO:0007669"/>
    <property type="project" value="UniProtKB-ARBA"/>
</dbReference>
<dbReference type="EMBL" id="MDYN01000002">
    <property type="protein sequence ID" value="OQD89592.1"/>
    <property type="molecule type" value="Genomic_DNA"/>
</dbReference>
<dbReference type="GO" id="GO:0005975">
    <property type="term" value="P:carbohydrate metabolic process"/>
    <property type="evidence" value="ECO:0007669"/>
    <property type="project" value="InterPro"/>
</dbReference>
<evidence type="ECO:0000259" key="4">
    <source>
        <dbReference type="Pfam" id="PF03033"/>
    </source>
</evidence>
<dbReference type="InterPro" id="IPR004276">
    <property type="entry name" value="GlycoTrans_28_N"/>
</dbReference>
<name>A0A1V6QKT1_9EURO</name>
<dbReference type="Pfam" id="PF06722">
    <property type="entry name" value="EryCIII-like_C"/>
    <property type="match status" value="1"/>
</dbReference>
<evidence type="ECO:0000313" key="6">
    <source>
        <dbReference type="EMBL" id="OQD89592.1"/>
    </source>
</evidence>
<evidence type="ECO:0000259" key="5">
    <source>
        <dbReference type="Pfam" id="PF06722"/>
    </source>
</evidence>
<dbReference type="GO" id="GO:0006629">
    <property type="term" value="P:lipid metabolic process"/>
    <property type="evidence" value="ECO:0007669"/>
    <property type="project" value="UniProtKB-KW"/>
</dbReference>
<accession>A0A1V6QKT1</accession>
<dbReference type="InterPro" id="IPR010610">
    <property type="entry name" value="EryCIII-like_C"/>
</dbReference>
<dbReference type="SUPFAM" id="SSF53756">
    <property type="entry name" value="UDP-Glycosyltransferase/glycogen phosphorylase"/>
    <property type="match status" value="1"/>
</dbReference>
<dbReference type="STRING" id="416450.A0A1V6QKT1"/>
<dbReference type="PANTHER" id="PTHR48050">
    <property type="entry name" value="STEROL 3-BETA-GLUCOSYLTRANSFERASE"/>
    <property type="match status" value="1"/>
</dbReference>
<evidence type="ECO:0000256" key="1">
    <source>
        <dbReference type="ARBA" id="ARBA00004184"/>
    </source>
</evidence>
<dbReference type="InterPro" id="IPR050426">
    <property type="entry name" value="Glycosyltransferase_28"/>
</dbReference>
<dbReference type="Gene3D" id="3.40.50.2000">
    <property type="entry name" value="Glycogen Phosphorylase B"/>
    <property type="match status" value="2"/>
</dbReference>